<dbReference type="Proteomes" id="UP001273505">
    <property type="component" value="Unassembled WGS sequence"/>
</dbReference>
<accession>A0ABU4S4X4</accession>
<evidence type="ECO:0000313" key="1">
    <source>
        <dbReference type="EMBL" id="MDX6850928.1"/>
    </source>
</evidence>
<dbReference type="RefSeq" id="WP_302721571.1">
    <property type="nucleotide sequence ID" value="NZ_JAULRU010000344.1"/>
</dbReference>
<name>A0ABU4S4X4_9GAMM</name>
<comment type="caution">
    <text evidence="1">The sequence shown here is derived from an EMBL/GenBank/DDBJ whole genome shotgun (WGS) entry which is preliminary data.</text>
</comment>
<proteinExistence type="predicted"/>
<protein>
    <submittedName>
        <fullName evidence="1">YaaC family protein</fullName>
    </submittedName>
</protein>
<keyword evidence="2" id="KW-1185">Reference proteome</keyword>
<dbReference type="InterPro" id="IPR026988">
    <property type="entry name" value="YaaC-like"/>
</dbReference>
<sequence>MDWYDIKFLESPTNLKSVLNESTGRTPNTNVAIGISTCLQQGRFFFEAAENSPLGIRPLQVFYGVVSFSKAIAAARNGSSISALSQAHGLKDISLADSLLENLTVKVQQRGTFQDVNDAVCSLESINYFGDENERLKIFKPTVQSNALCGKELTFKEITSRLPSLSKLYEKTFRENPNNQFISFYHRNGGLVDLRLDLPEYFHCRETLVEMVTSLREKYPFLNQWLLLSAQRCWDSSIIQFQNENPEGINEFSEDTLVEIEGRFEQRGVNAAIIPFDAILPPLSGGVEDGHQSYIHPIDGHDVSEYSILYMGIFLLSSLVRYRPEIWMHAVNGRSTNQRGHDDHCMALIESLLGNTLSSYPHYVKKCLETSLIG</sequence>
<dbReference type="Pfam" id="PF14175">
    <property type="entry name" value="YaaC"/>
    <property type="match status" value="1"/>
</dbReference>
<dbReference type="EMBL" id="JAXAFO010000035">
    <property type="protein sequence ID" value="MDX6850928.1"/>
    <property type="molecule type" value="Genomic_DNA"/>
</dbReference>
<organism evidence="1 2">
    <name type="scientific">Gilvimarinus gilvus</name>
    <dbReference type="NCBI Taxonomy" id="3058038"/>
    <lineage>
        <taxon>Bacteria</taxon>
        <taxon>Pseudomonadati</taxon>
        <taxon>Pseudomonadota</taxon>
        <taxon>Gammaproteobacteria</taxon>
        <taxon>Cellvibrionales</taxon>
        <taxon>Cellvibrionaceae</taxon>
        <taxon>Gilvimarinus</taxon>
    </lineage>
</organism>
<evidence type="ECO:0000313" key="2">
    <source>
        <dbReference type="Proteomes" id="UP001273505"/>
    </source>
</evidence>
<gene>
    <name evidence="1" type="ORF">SCD92_16250</name>
</gene>
<reference evidence="1 2" key="1">
    <citation type="submission" date="2023-11" db="EMBL/GenBank/DDBJ databases">
        <title>Gilvimarinus fulvus sp. nov., isolated from the surface of Kelp.</title>
        <authorList>
            <person name="Sun Y.Y."/>
            <person name="Gong Y."/>
            <person name="Du Z.J."/>
        </authorList>
    </citation>
    <scope>NUCLEOTIDE SEQUENCE [LARGE SCALE GENOMIC DNA]</scope>
    <source>
        <strain evidence="1 2">SDUM040013</strain>
    </source>
</reference>